<comment type="caution">
    <text evidence="6">The sequence shown here is derived from an EMBL/GenBank/DDBJ whole genome shotgun (WGS) entry which is preliminary data.</text>
</comment>
<evidence type="ECO:0000256" key="1">
    <source>
        <dbReference type="ARBA" id="ARBA00008857"/>
    </source>
</evidence>
<accession>A0A090MRX8</accession>
<dbReference type="Proteomes" id="UP000035762">
    <property type="component" value="Unassembled WGS sequence"/>
</dbReference>
<reference evidence="6 7" key="1">
    <citation type="journal article" date="2014" name="Genome Announc.">
        <title>Genome Sequence of Afipia felis Strain 76713, Isolated in Hospital Water Using an Amoeba Co-Culture Procedure.</title>
        <authorList>
            <person name="Benamar S."/>
            <person name="La Scola B."/>
            <person name="Croce O."/>
        </authorList>
    </citation>
    <scope>NUCLEOTIDE SEQUENCE [LARGE SCALE GENOMIC DNA]</scope>
    <source>
        <strain evidence="6 7">76713</strain>
    </source>
</reference>
<dbReference type="InterPro" id="IPR013762">
    <property type="entry name" value="Integrase-like_cat_sf"/>
</dbReference>
<dbReference type="OrthoDB" id="9795573at2"/>
<keyword evidence="7" id="KW-1185">Reference proteome</keyword>
<dbReference type="GO" id="GO:0006310">
    <property type="term" value="P:DNA recombination"/>
    <property type="evidence" value="ECO:0007669"/>
    <property type="project" value="UniProtKB-KW"/>
</dbReference>
<dbReference type="InterPro" id="IPR010998">
    <property type="entry name" value="Integrase_recombinase_N"/>
</dbReference>
<dbReference type="GO" id="GO:0003677">
    <property type="term" value="F:DNA binding"/>
    <property type="evidence" value="ECO:0007669"/>
    <property type="project" value="UniProtKB-KW"/>
</dbReference>
<proteinExistence type="inferred from homology"/>
<dbReference type="STRING" id="1035.BN961_01758"/>
<dbReference type="CDD" id="cd00801">
    <property type="entry name" value="INT_P4_C"/>
    <property type="match status" value="1"/>
</dbReference>
<dbReference type="InterPro" id="IPR011010">
    <property type="entry name" value="DNA_brk_join_enz"/>
</dbReference>
<evidence type="ECO:0000256" key="4">
    <source>
        <dbReference type="ARBA" id="ARBA00023172"/>
    </source>
</evidence>
<organism evidence="6 7">
    <name type="scientific">Afipia felis</name>
    <name type="common">Cat scratch disease bacillus</name>
    <dbReference type="NCBI Taxonomy" id="1035"/>
    <lineage>
        <taxon>Bacteria</taxon>
        <taxon>Pseudomonadati</taxon>
        <taxon>Pseudomonadota</taxon>
        <taxon>Alphaproteobacteria</taxon>
        <taxon>Hyphomicrobiales</taxon>
        <taxon>Nitrobacteraceae</taxon>
        <taxon>Afipia</taxon>
    </lineage>
</organism>
<dbReference type="Pfam" id="PF22022">
    <property type="entry name" value="Phage_int_M"/>
    <property type="match status" value="1"/>
</dbReference>
<evidence type="ECO:0000259" key="5">
    <source>
        <dbReference type="PROSITE" id="PS51898"/>
    </source>
</evidence>
<dbReference type="Pfam" id="PF00589">
    <property type="entry name" value="Phage_integrase"/>
    <property type="match status" value="1"/>
</dbReference>
<dbReference type="SUPFAM" id="SSF56349">
    <property type="entry name" value="DNA breaking-rejoining enzymes"/>
    <property type="match status" value="1"/>
</dbReference>
<dbReference type="PANTHER" id="PTHR30629">
    <property type="entry name" value="PROPHAGE INTEGRASE"/>
    <property type="match status" value="1"/>
</dbReference>
<dbReference type="EMBL" id="CCAZ020000001">
    <property type="protein sequence ID" value="CEG08344.1"/>
    <property type="molecule type" value="Genomic_DNA"/>
</dbReference>
<sequence length="410" mass="46610">MATKLTELQVKNAKPGAAKYTKAAGHGLTLLVTPDGSKYWRLRYRFGGKARMIAVGKPYPFTILKQAQATAAEFRALIESGVDPADRRRAEKLVERERVANTFGEAAEAWHRFRSQAWDEKTAEQARNYLDKDMLPKLRSRPLDAITPAELGVLVAGIEKRGAFDVAKKTRQWLKAIFGYARANGWTTADPARDLATIAQRGPERQHYAHLQIDELPEFLRALDTYDGSELVKACARLSLWTANRPGVTRTLRWDELDLDAGLWTINKGREDMKRGYFHLTPLPRQAVAMLHELQNVTGNFDYVFIGRNDPGKPLSDGAVAGMFKRIGYHRKQTAHGFRHLVSTALNDKGYQEDWIERQLAHGDPDKIRGTYNKAQYLEPRRQMMQEWADLLDAMRSRDTKVRPIRRAVA</sequence>
<dbReference type="PROSITE" id="PS51898">
    <property type="entry name" value="TYR_RECOMBINASE"/>
    <property type="match status" value="1"/>
</dbReference>
<evidence type="ECO:0000313" key="6">
    <source>
        <dbReference type="EMBL" id="CEG08344.1"/>
    </source>
</evidence>
<dbReference type="InterPro" id="IPR053876">
    <property type="entry name" value="Phage_int_M"/>
</dbReference>
<dbReference type="InterPro" id="IPR002104">
    <property type="entry name" value="Integrase_catalytic"/>
</dbReference>
<dbReference type="Gene3D" id="1.10.150.130">
    <property type="match status" value="1"/>
</dbReference>
<dbReference type="InterPro" id="IPR038488">
    <property type="entry name" value="Integrase_DNA-bd_sf"/>
</dbReference>
<dbReference type="Gene3D" id="3.30.160.390">
    <property type="entry name" value="Integrase, DNA-binding domain"/>
    <property type="match status" value="1"/>
</dbReference>
<dbReference type="GO" id="GO:0015074">
    <property type="term" value="P:DNA integration"/>
    <property type="evidence" value="ECO:0007669"/>
    <property type="project" value="UniProtKB-KW"/>
</dbReference>
<keyword evidence="4" id="KW-0233">DNA recombination</keyword>
<evidence type="ECO:0000313" key="7">
    <source>
        <dbReference type="Proteomes" id="UP000035762"/>
    </source>
</evidence>
<protein>
    <submittedName>
        <fullName evidence="6">Prophage CPS-53 integrase</fullName>
    </submittedName>
</protein>
<dbReference type="RefSeq" id="WP_048756268.1">
    <property type="nucleotide sequence ID" value="NZ_CCAZ020000001.1"/>
</dbReference>
<dbReference type="AlphaFoldDB" id="A0A090MRX8"/>
<evidence type="ECO:0000256" key="3">
    <source>
        <dbReference type="ARBA" id="ARBA00023125"/>
    </source>
</evidence>
<gene>
    <name evidence="6" type="primary">intS_1</name>
    <name evidence="6" type="ORF">BN961_01758</name>
</gene>
<dbReference type="PANTHER" id="PTHR30629:SF2">
    <property type="entry name" value="PROPHAGE INTEGRASE INTS-RELATED"/>
    <property type="match status" value="1"/>
</dbReference>
<comment type="similarity">
    <text evidence="1">Belongs to the 'phage' integrase family.</text>
</comment>
<dbReference type="InterPro" id="IPR050808">
    <property type="entry name" value="Phage_Integrase"/>
</dbReference>
<feature type="domain" description="Tyr recombinase" evidence="5">
    <location>
        <begin position="206"/>
        <end position="385"/>
    </location>
</feature>
<evidence type="ECO:0000256" key="2">
    <source>
        <dbReference type="ARBA" id="ARBA00022908"/>
    </source>
</evidence>
<name>A0A090MRX8_AFIFE</name>
<keyword evidence="3" id="KW-0238">DNA-binding</keyword>
<dbReference type="Pfam" id="PF13356">
    <property type="entry name" value="Arm-DNA-bind_3"/>
    <property type="match status" value="1"/>
</dbReference>
<keyword evidence="2" id="KW-0229">DNA integration</keyword>
<dbReference type="Gene3D" id="1.10.443.10">
    <property type="entry name" value="Intergrase catalytic core"/>
    <property type="match status" value="1"/>
</dbReference>
<dbReference type="InterPro" id="IPR025166">
    <property type="entry name" value="Integrase_DNA_bind_dom"/>
</dbReference>